<reference evidence="2 3" key="1">
    <citation type="journal article" date="2022" name="bioRxiv">
        <title>Genomics of Preaxostyla Flagellates Illuminates Evolutionary Transitions and the Path Towards Mitochondrial Loss.</title>
        <authorList>
            <person name="Novak L.V.F."/>
            <person name="Treitli S.C."/>
            <person name="Pyrih J."/>
            <person name="Halakuc P."/>
            <person name="Pipaliya S.V."/>
            <person name="Vacek V."/>
            <person name="Brzon O."/>
            <person name="Soukal P."/>
            <person name="Eme L."/>
            <person name="Dacks J.B."/>
            <person name="Karnkowska A."/>
            <person name="Elias M."/>
            <person name="Hampl V."/>
        </authorList>
    </citation>
    <scope>NUCLEOTIDE SEQUENCE [LARGE SCALE GENOMIC DNA]</scope>
    <source>
        <strain evidence="2">NAU3</strain>
        <tissue evidence="2">Gut</tissue>
    </source>
</reference>
<name>A0ABQ9XTX4_9EUKA</name>
<evidence type="ECO:0000313" key="3">
    <source>
        <dbReference type="Proteomes" id="UP001281761"/>
    </source>
</evidence>
<sequence>MSKSKKKSGQKWRRKPADFLTIDPNTVRTIDELSRVFLTIVDFVRSGKEMDSSAEKKANHFLCLIETPATFDFCPPAQLLTDLVPTELKTTDGLADSVLVLLSSPTPSICSSTLSLLHRLVDTHSKHSFLLDFVESGFFGDLPESFRESPTHVSPESGLSFVRIVLTVASLGRPSTIRSLCNITRRSEESIRNALLNHILVPLDPLWRMMWTHRLLFDDMFFFHPAIFRNLIALLVHVGLSHPPTLDFVLSSPICLVFVSLIASVTNIIKLSNVLDSLEDERDEWEREETEMVMKGRKRVNRKLRAEGMENELEHNMVNPNTNYRMKSTLRRLHVLMNAKGANVADYRWPR</sequence>
<gene>
    <name evidence="2" type="ORF">BLNAU_10072</name>
</gene>
<evidence type="ECO:0000313" key="2">
    <source>
        <dbReference type="EMBL" id="KAK2954932.1"/>
    </source>
</evidence>
<keyword evidence="3" id="KW-1185">Reference proteome</keyword>
<evidence type="ECO:0000256" key="1">
    <source>
        <dbReference type="SAM" id="Coils"/>
    </source>
</evidence>
<accession>A0ABQ9XTX4</accession>
<dbReference type="EMBL" id="JARBJD010000072">
    <property type="protein sequence ID" value="KAK2954932.1"/>
    <property type="molecule type" value="Genomic_DNA"/>
</dbReference>
<feature type="coiled-coil region" evidence="1">
    <location>
        <begin position="268"/>
        <end position="295"/>
    </location>
</feature>
<proteinExistence type="predicted"/>
<protein>
    <submittedName>
        <fullName evidence="2">Uncharacterized protein</fullName>
    </submittedName>
</protein>
<keyword evidence="1" id="KW-0175">Coiled coil</keyword>
<dbReference type="Proteomes" id="UP001281761">
    <property type="component" value="Unassembled WGS sequence"/>
</dbReference>
<comment type="caution">
    <text evidence="2">The sequence shown here is derived from an EMBL/GenBank/DDBJ whole genome shotgun (WGS) entry which is preliminary data.</text>
</comment>
<organism evidence="2 3">
    <name type="scientific">Blattamonas nauphoetae</name>
    <dbReference type="NCBI Taxonomy" id="2049346"/>
    <lineage>
        <taxon>Eukaryota</taxon>
        <taxon>Metamonada</taxon>
        <taxon>Preaxostyla</taxon>
        <taxon>Oxymonadida</taxon>
        <taxon>Blattamonas</taxon>
    </lineage>
</organism>